<feature type="region of interest" description="Disordered" evidence="7">
    <location>
        <begin position="670"/>
        <end position="748"/>
    </location>
</feature>
<comment type="similarity">
    <text evidence="5">Belongs to the anion channel-forming bestrophin (TC 1.A.46) family. Calcium-sensitive chloride channel subfamily.</text>
</comment>
<reference evidence="9 10" key="1">
    <citation type="journal article" date="2018" name="Nat. Ecol. Evol.">
        <title>Genomic signatures of mitonuclear coevolution across populations of Tigriopus californicus.</title>
        <authorList>
            <person name="Barreto F.S."/>
            <person name="Watson E.T."/>
            <person name="Lima T.G."/>
            <person name="Willett C.S."/>
            <person name="Edmands S."/>
            <person name="Li W."/>
            <person name="Burton R.S."/>
        </authorList>
    </citation>
    <scope>NUCLEOTIDE SEQUENCE [LARGE SCALE GENOMIC DNA]</scope>
    <source>
        <strain evidence="9 10">San Diego</strain>
    </source>
</reference>
<keyword evidence="10" id="KW-1185">Reference proteome</keyword>
<dbReference type="Pfam" id="PF01062">
    <property type="entry name" value="Bestrophin"/>
    <property type="match status" value="1"/>
</dbReference>
<evidence type="ECO:0000256" key="5">
    <source>
        <dbReference type="ARBA" id="ARBA00034769"/>
    </source>
</evidence>
<dbReference type="PANTHER" id="PTHR10736:SF65">
    <property type="entry name" value="BESTROPHIN 1, ISOFORM C-RELATED"/>
    <property type="match status" value="1"/>
</dbReference>
<keyword evidence="6" id="KW-0175">Coiled coil</keyword>
<keyword evidence="3 8" id="KW-1133">Transmembrane helix</keyword>
<dbReference type="InterPro" id="IPR000615">
    <property type="entry name" value="Bestrophin"/>
</dbReference>
<dbReference type="AlphaFoldDB" id="A0A553PP76"/>
<dbReference type="PANTHER" id="PTHR10736">
    <property type="entry name" value="BESTROPHIN"/>
    <property type="match status" value="1"/>
</dbReference>
<feature type="compositionally biased region" description="Polar residues" evidence="7">
    <location>
        <begin position="535"/>
        <end position="557"/>
    </location>
</feature>
<feature type="transmembrane region" description="Helical" evidence="8">
    <location>
        <begin position="130"/>
        <end position="150"/>
    </location>
</feature>
<feature type="region of interest" description="Disordered" evidence="7">
    <location>
        <begin position="761"/>
        <end position="867"/>
    </location>
</feature>
<evidence type="ECO:0000256" key="7">
    <source>
        <dbReference type="SAM" id="MobiDB-lite"/>
    </source>
</evidence>
<feature type="compositionally biased region" description="Low complexity" evidence="7">
    <location>
        <begin position="426"/>
        <end position="435"/>
    </location>
</feature>
<feature type="transmembrane region" description="Helical" evidence="8">
    <location>
        <begin position="235"/>
        <end position="254"/>
    </location>
</feature>
<feature type="region of interest" description="Disordered" evidence="7">
    <location>
        <begin position="416"/>
        <end position="435"/>
    </location>
</feature>
<comment type="subcellular location">
    <subcellularLocation>
        <location evidence="1">Membrane</location>
    </subcellularLocation>
</comment>
<evidence type="ECO:0000256" key="8">
    <source>
        <dbReference type="SAM" id="Phobius"/>
    </source>
</evidence>
<sequence length="867" mass="98798">MTISYSREVFTSTGTSGIFLKLLWRWKGSIYRLVWHDLLIYVVLYSLLSITYRFLLPDDLKVVFENISLYCSNFADLIPVTFVLGFYVSLVIQRWWSQFEYLPWPDSASVWIATCIHGHDDRGRLMRRTIVRYLNLTYVLTMRLICLPVKKRFPTYDHLVEAGIMLENEKKIIENVEASMTGSHPTYWMPLVWAGSIVTRARKENRVRDDFSMKSLLDKLDQYRGAAGMLINYDWVSIPLVYTQVVTLAVYSFLLSTLMGRQFLDTAKKFPGHEVDLVFPIFTFLQFFFYMGWLKVAEALINPFGEDDDDFDTNWLIDRNLQVSYLIVDEMHCEHPELIRDQFWDDIFPELPYTAAAEEFRVEPVIGAAATIEIDSADAEFLPMNDDDDDDEETERDLGSESELPEGKLEGIVIHANPRAGRKSKNQSNNNIKSNLSKINSNATFLAEQGSMVSLAKSPSRPSLVTSMISKMLPSRISQNHLNQSFSGSQMSIFSKASQRKRRRRRQRLNPSVSRMSNLSPSHSPSRQEEMFKMSSMSSLNSNHIPPSESEFSSRQGSKADLTEVLRSDLRSFQKNEGVLRNVNSEIILKDRHEIKRGMSIRSAPSTDHLVHAQNKHLRRKLEKLQQLQAEIINQLDSEIEANHHLDQDSIPADPVELVTSLEERTNLLRNQVGRRRNKSLQGEPPITMGLNMDKSQPDDGTVDPLPTDSPKDASTILPYVSVPSSSRSSEMCSDYGGRKHSNKSGQLDIPHITCTVGLDGQDGKAWQSTNINDETRPPSEEDEEIEEEPKFDKDNAPSGQSTPEDPSYTMDLSTIEEQPELGYQSDSNESDTLLPRADNENGRGNLIQFPNLSTVHEEDSKELEKH</sequence>
<feature type="compositionally biased region" description="Polar residues" evidence="7">
    <location>
        <begin position="798"/>
        <end position="817"/>
    </location>
</feature>
<dbReference type="Proteomes" id="UP000318571">
    <property type="component" value="Chromosome 6"/>
</dbReference>
<feature type="region of interest" description="Disordered" evidence="7">
    <location>
        <begin position="482"/>
        <end position="559"/>
    </location>
</feature>
<feature type="compositionally biased region" description="Acidic residues" evidence="7">
    <location>
        <begin position="385"/>
        <end position="395"/>
    </location>
</feature>
<feature type="region of interest" description="Disordered" evidence="7">
    <location>
        <begin position="380"/>
        <end position="411"/>
    </location>
</feature>
<dbReference type="InterPro" id="IPR021134">
    <property type="entry name" value="Bestrophin-like"/>
</dbReference>
<feature type="compositionally biased region" description="Low complexity" evidence="7">
    <location>
        <begin position="722"/>
        <end position="734"/>
    </location>
</feature>
<feature type="transmembrane region" description="Helical" evidence="8">
    <location>
        <begin position="275"/>
        <end position="293"/>
    </location>
</feature>
<protein>
    <recommendedName>
        <fullName evidence="11">Bestrophin homolog</fullName>
    </recommendedName>
</protein>
<feature type="compositionally biased region" description="Basic and acidic residues" evidence="7">
    <location>
        <begin position="856"/>
        <end position="867"/>
    </location>
</feature>
<feature type="compositionally biased region" description="Polar residues" evidence="7">
    <location>
        <begin position="509"/>
        <end position="525"/>
    </location>
</feature>
<dbReference type="EMBL" id="VCGU01000002">
    <property type="protein sequence ID" value="TRY79483.1"/>
    <property type="molecule type" value="Genomic_DNA"/>
</dbReference>
<evidence type="ECO:0000256" key="6">
    <source>
        <dbReference type="SAM" id="Coils"/>
    </source>
</evidence>
<keyword evidence="2 8" id="KW-0812">Transmembrane</keyword>
<feature type="coiled-coil region" evidence="6">
    <location>
        <begin position="611"/>
        <end position="642"/>
    </location>
</feature>
<feature type="compositionally biased region" description="Polar residues" evidence="7">
    <location>
        <begin position="482"/>
        <end position="497"/>
    </location>
</feature>
<evidence type="ECO:0000313" key="10">
    <source>
        <dbReference type="Proteomes" id="UP000318571"/>
    </source>
</evidence>
<feature type="transmembrane region" description="Helical" evidence="8">
    <location>
        <begin position="33"/>
        <end position="55"/>
    </location>
</feature>
<evidence type="ECO:0000313" key="9">
    <source>
        <dbReference type="EMBL" id="TRY79483.1"/>
    </source>
</evidence>
<evidence type="ECO:0008006" key="11">
    <source>
        <dbReference type="Google" id="ProtNLM"/>
    </source>
</evidence>
<feature type="transmembrane region" description="Helical" evidence="8">
    <location>
        <begin position="67"/>
        <end position="92"/>
    </location>
</feature>
<comment type="caution">
    <text evidence="9">The sequence shown here is derived from an EMBL/GenBank/DDBJ whole genome shotgun (WGS) entry which is preliminary data.</text>
</comment>
<evidence type="ECO:0000256" key="4">
    <source>
        <dbReference type="ARBA" id="ARBA00023136"/>
    </source>
</evidence>
<dbReference type="OrthoDB" id="201595at2759"/>
<proteinExistence type="inferred from homology"/>
<name>A0A553PP76_TIGCA</name>
<evidence type="ECO:0000256" key="3">
    <source>
        <dbReference type="ARBA" id="ARBA00022989"/>
    </source>
</evidence>
<evidence type="ECO:0000256" key="1">
    <source>
        <dbReference type="ARBA" id="ARBA00004370"/>
    </source>
</evidence>
<accession>A0A553PP76</accession>
<organism evidence="9 10">
    <name type="scientific">Tigriopus californicus</name>
    <name type="common">Marine copepod</name>
    <dbReference type="NCBI Taxonomy" id="6832"/>
    <lineage>
        <taxon>Eukaryota</taxon>
        <taxon>Metazoa</taxon>
        <taxon>Ecdysozoa</taxon>
        <taxon>Arthropoda</taxon>
        <taxon>Crustacea</taxon>
        <taxon>Multicrustacea</taxon>
        <taxon>Hexanauplia</taxon>
        <taxon>Copepoda</taxon>
        <taxon>Harpacticoida</taxon>
        <taxon>Harpacticidae</taxon>
        <taxon>Tigriopus</taxon>
    </lineage>
</organism>
<dbReference type="STRING" id="6832.A0A553PP76"/>
<gene>
    <name evidence="9" type="ORF">TCAL_13651</name>
</gene>
<dbReference type="GO" id="GO:0016020">
    <property type="term" value="C:membrane"/>
    <property type="evidence" value="ECO:0007669"/>
    <property type="project" value="UniProtKB-SubCell"/>
</dbReference>
<feature type="compositionally biased region" description="Basic residues" evidence="7">
    <location>
        <begin position="498"/>
        <end position="508"/>
    </location>
</feature>
<evidence type="ECO:0000256" key="2">
    <source>
        <dbReference type="ARBA" id="ARBA00022692"/>
    </source>
</evidence>
<dbReference type="GO" id="GO:0005254">
    <property type="term" value="F:chloride channel activity"/>
    <property type="evidence" value="ECO:0007669"/>
    <property type="project" value="InterPro"/>
</dbReference>
<keyword evidence="4 8" id="KW-0472">Membrane</keyword>